<name>A0ABN7PMC3_TIMPD</name>
<organism evidence="1 2">
    <name type="scientific">Timema podura</name>
    <name type="common">Walking stick</name>
    <dbReference type="NCBI Taxonomy" id="61482"/>
    <lineage>
        <taxon>Eukaryota</taxon>
        <taxon>Metazoa</taxon>
        <taxon>Ecdysozoa</taxon>
        <taxon>Arthropoda</taxon>
        <taxon>Hexapoda</taxon>
        <taxon>Insecta</taxon>
        <taxon>Pterygota</taxon>
        <taxon>Neoptera</taxon>
        <taxon>Polyneoptera</taxon>
        <taxon>Phasmatodea</taxon>
        <taxon>Timematodea</taxon>
        <taxon>Timematoidea</taxon>
        <taxon>Timematidae</taxon>
        <taxon>Timema</taxon>
    </lineage>
</organism>
<evidence type="ECO:0000313" key="1">
    <source>
        <dbReference type="EMBL" id="CAG2067849.1"/>
    </source>
</evidence>
<gene>
    <name evidence="1" type="ORF">TPAB3V08_LOCUS14792</name>
</gene>
<keyword evidence="2" id="KW-1185">Reference proteome</keyword>
<protein>
    <submittedName>
        <fullName evidence="1">Uncharacterized protein</fullName>
    </submittedName>
</protein>
<dbReference type="EMBL" id="CAJPIN010076645">
    <property type="protein sequence ID" value="CAG2067849.1"/>
    <property type="molecule type" value="Genomic_DNA"/>
</dbReference>
<reference evidence="1" key="1">
    <citation type="submission" date="2021-03" db="EMBL/GenBank/DDBJ databases">
        <authorList>
            <person name="Tran Van P."/>
        </authorList>
    </citation>
    <scope>NUCLEOTIDE SEQUENCE</scope>
</reference>
<comment type="caution">
    <text evidence="1">The sequence shown here is derived from an EMBL/GenBank/DDBJ whole genome shotgun (WGS) entry which is preliminary data.</text>
</comment>
<accession>A0ABN7PMC3</accession>
<sequence>MGASQRRNQSHRDWLGLYPAGRVCDRRAYTKSYH</sequence>
<proteinExistence type="predicted"/>
<dbReference type="Proteomes" id="UP001153148">
    <property type="component" value="Unassembled WGS sequence"/>
</dbReference>
<evidence type="ECO:0000313" key="2">
    <source>
        <dbReference type="Proteomes" id="UP001153148"/>
    </source>
</evidence>